<keyword evidence="10" id="KW-0378">Hydrolase</keyword>
<evidence type="ECO:0000256" key="9">
    <source>
        <dbReference type="ARBA" id="ARBA00022723"/>
    </source>
</evidence>
<evidence type="ECO:0000256" key="17">
    <source>
        <dbReference type="ARBA" id="ARBA00043071"/>
    </source>
</evidence>
<evidence type="ECO:0000256" key="7">
    <source>
        <dbReference type="ARBA" id="ARBA00022645"/>
    </source>
</evidence>
<keyword evidence="7 22" id="KW-0121">Carboxypeptidase</keyword>
<dbReference type="FunFam" id="3.40.630.10:FF:000011">
    <property type="entry name" value="cytosolic carboxypeptidase 2 isoform X1"/>
    <property type="match status" value="1"/>
</dbReference>
<evidence type="ECO:0000256" key="14">
    <source>
        <dbReference type="ARBA" id="ARBA00023273"/>
    </source>
</evidence>
<accession>A0A8T2MGI7</accession>
<evidence type="ECO:0000256" key="19">
    <source>
        <dbReference type="PROSITE-ProRule" id="PRU01379"/>
    </source>
</evidence>
<keyword evidence="13" id="KW-0206">Cytoskeleton</keyword>
<evidence type="ECO:0000256" key="20">
    <source>
        <dbReference type="SAM" id="MobiDB-lite"/>
    </source>
</evidence>
<evidence type="ECO:0000256" key="12">
    <source>
        <dbReference type="ARBA" id="ARBA00023049"/>
    </source>
</evidence>
<comment type="catalytic activity">
    <reaction evidence="15">
        <text>(L-glutamyl)(n+1)-gamma-L-glutamyl-L-glutamyl-[protein] + H2O = (L-glutamyl)(n)-gamma-L-glutamyl-L-glutamyl-[protein] + L-glutamate</text>
        <dbReference type="Rhea" id="RHEA:60004"/>
        <dbReference type="Rhea" id="RHEA-COMP:15519"/>
        <dbReference type="Rhea" id="RHEA-COMP:15675"/>
        <dbReference type="ChEBI" id="CHEBI:15377"/>
        <dbReference type="ChEBI" id="CHEBI:29985"/>
        <dbReference type="ChEBI" id="CHEBI:143623"/>
    </reaction>
    <physiologicalReaction direction="left-to-right" evidence="15">
        <dbReference type="Rhea" id="RHEA:60005"/>
    </physiologicalReaction>
</comment>
<comment type="similarity">
    <text evidence="5 19">Belongs to the peptidase M14 family.</text>
</comment>
<reference evidence="22 23" key="1">
    <citation type="submission" date="2021-07" db="EMBL/GenBank/DDBJ databases">
        <authorList>
            <person name="Imarazene B."/>
            <person name="Zahm M."/>
            <person name="Klopp C."/>
            <person name="Cabau C."/>
            <person name="Beille S."/>
            <person name="Jouanno E."/>
            <person name="Castinel A."/>
            <person name="Lluch J."/>
            <person name="Gil L."/>
            <person name="Kuchtly C."/>
            <person name="Lopez Roques C."/>
            <person name="Donnadieu C."/>
            <person name="Parrinello H."/>
            <person name="Journot L."/>
            <person name="Du K."/>
            <person name="Schartl M."/>
            <person name="Retaux S."/>
            <person name="Guiguen Y."/>
        </authorList>
    </citation>
    <scope>NUCLEOTIDE SEQUENCE [LARGE SCALE GENOMIC DNA]</scope>
    <source>
        <strain evidence="22">Pach_M1</strain>
        <tissue evidence="22">Testis</tissue>
    </source>
</reference>
<name>A0A8T2MGI7_ASTMX</name>
<dbReference type="InterPro" id="IPR040626">
    <property type="entry name" value="Pepdidase_M14_N"/>
</dbReference>
<dbReference type="AlphaFoldDB" id="A0A8T2MGI7"/>
<feature type="active site" description="Proton donor/acceptor" evidence="19">
    <location>
        <position position="580"/>
    </location>
</feature>
<evidence type="ECO:0000259" key="21">
    <source>
        <dbReference type="PROSITE" id="PS52035"/>
    </source>
</evidence>
<dbReference type="GO" id="GO:0008270">
    <property type="term" value="F:zinc ion binding"/>
    <property type="evidence" value="ECO:0007669"/>
    <property type="project" value="InterPro"/>
</dbReference>
<comment type="caution">
    <text evidence="22">The sequence shown here is derived from an EMBL/GenBank/DDBJ whole genome shotgun (WGS) entry which is preliminary data.</text>
</comment>
<feature type="region of interest" description="Disordered" evidence="20">
    <location>
        <begin position="191"/>
        <end position="210"/>
    </location>
</feature>
<dbReference type="Pfam" id="PF00246">
    <property type="entry name" value="Peptidase_M14"/>
    <property type="match status" value="1"/>
</dbReference>
<feature type="domain" description="Peptidase M14" evidence="21">
    <location>
        <begin position="345"/>
        <end position="616"/>
    </location>
</feature>
<evidence type="ECO:0000256" key="3">
    <source>
        <dbReference type="ARBA" id="ARBA00004120"/>
    </source>
</evidence>
<dbReference type="PANTHER" id="PTHR12756">
    <property type="entry name" value="CYTOSOLIC CARBOXYPEPTIDASE"/>
    <property type="match status" value="1"/>
</dbReference>
<comment type="cofactor">
    <cofactor evidence="1">
        <name>Zn(2+)</name>
        <dbReference type="ChEBI" id="CHEBI:29105"/>
    </cofactor>
</comment>
<protein>
    <recommendedName>
        <fullName evidence="16">Cytosolic carboxypeptidase 2</fullName>
    </recommendedName>
    <alternativeName>
        <fullName evidence="18">ATP/GTP-binding protein-like 2</fullName>
    </alternativeName>
    <alternativeName>
        <fullName evidence="17">Protein deglutamylase CCP2</fullName>
    </alternativeName>
</protein>
<dbReference type="Gene3D" id="2.60.40.3120">
    <property type="match status" value="1"/>
</dbReference>
<dbReference type="GO" id="GO:0004181">
    <property type="term" value="F:metallocarboxypeptidase activity"/>
    <property type="evidence" value="ECO:0007669"/>
    <property type="project" value="InterPro"/>
</dbReference>
<evidence type="ECO:0000256" key="2">
    <source>
        <dbReference type="ARBA" id="ARBA00004114"/>
    </source>
</evidence>
<proteinExistence type="inferred from homology"/>
<evidence type="ECO:0000256" key="18">
    <source>
        <dbReference type="ARBA" id="ARBA00043107"/>
    </source>
</evidence>
<dbReference type="Gene3D" id="3.40.630.10">
    <property type="entry name" value="Zn peptidases"/>
    <property type="match status" value="1"/>
</dbReference>
<evidence type="ECO:0000256" key="16">
    <source>
        <dbReference type="ARBA" id="ARBA00041046"/>
    </source>
</evidence>
<evidence type="ECO:0000256" key="10">
    <source>
        <dbReference type="ARBA" id="ARBA00022801"/>
    </source>
</evidence>
<evidence type="ECO:0000256" key="13">
    <source>
        <dbReference type="ARBA" id="ARBA00023212"/>
    </source>
</evidence>
<keyword evidence="11" id="KW-0862">Zinc</keyword>
<dbReference type="InterPro" id="IPR050821">
    <property type="entry name" value="Cytosolic_carboxypeptidase"/>
</dbReference>
<evidence type="ECO:0000256" key="4">
    <source>
        <dbReference type="ARBA" id="ARBA00004514"/>
    </source>
</evidence>
<comment type="subcellular location">
    <subcellularLocation>
        <location evidence="3">Cytoplasm</location>
        <location evidence="3">Cytoskeleton</location>
        <location evidence="3">Cilium basal body</location>
    </subcellularLocation>
    <subcellularLocation>
        <location evidence="2">Cytoplasm</location>
        <location evidence="2">Cytoskeleton</location>
        <location evidence="2">Microtubule organizing center</location>
        <location evidence="2">Centrosome</location>
        <location evidence="2">Centriole</location>
    </subcellularLocation>
    <subcellularLocation>
        <location evidence="4">Cytoplasm</location>
        <location evidence="4">Cytosol</location>
    </subcellularLocation>
</comment>
<evidence type="ECO:0000256" key="6">
    <source>
        <dbReference type="ARBA" id="ARBA00022490"/>
    </source>
</evidence>
<dbReference type="CDD" id="cd06907">
    <property type="entry name" value="M14_AGBL2-3_like"/>
    <property type="match status" value="1"/>
</dbReference>
<gene>
    <name evidence="22" type="primary">ZTE25</name>
    <name evidence="22" type="ORF">AMEX_G3702</name>
</gene>
<keyword evidence="9" id="KW-0479">Metal-binding</keyword>
<evidence type="ECO:0000313" key="23">
    <source>
        <dbReference type="Proteomes" id="UP000752171"/>
    </source>
</evidence>
<dbReference type="Proteomes" id="UP000752171">
    <property type="component" value="Unassembled WGS sequence"/>
</dbReference>
<evidence type="ECO:0000313" key="22">
    <source>
        <dbReference type="EMBL" id="KAG9280942.1"/>
    </source>
</evidence>
<evidence type="ECO:0000256" key="11">
    <source>
        <dbReference type="ARBA" id="ARBA00022833"/>
    </source>
</evidence>
<dbReference type="SUPFAM" id="SSF53187">
    <property type="entry name" value="Zn-dependent exopeptidases"/>
    <property type="match status" value="1"/>
</dbReference>
<feature type="region of interest" description="Disordered" evidence="20">
    <location>
        <begin position="980"/>
        <end position="1023"/>
    </location>
</feature>
<evidence type="ECO:0000256" key="8">
    <source>
        <dbReference type="ARBA" id="ARBA00022670"/>
    </source>
</evidence>
<evidence type="ECO:0000256" key="1">
    <source>
        <dbReference type="ARBA" id="ARBA00001947"/>
    </source>
</evidence>
<keyword evidence="8" id="KW-0645">Protease</keyword>
<dbReference type="GO" id="GO:0005829">
    <property type="term" value="C:cytosol"/>
    <property type="evidence" value="ECO:0007669"/>
    <property type="project" value="UniProtKB-SubCell"/>
</dbReference>
<dbReference type="PANTHER" id="PTHR12756:SF41">
    <property type="entry name" value="CYTOSOLIC CARBOXYPEPTIDASE 2"/>
    <property type="match status" value="1"/>
</dbReference>
<dbReference type="Pfam" id="PF18027">
    <property type="entry name" value="Pepdidase_M14_N"/>
    <property type="match status" value="1"/>
</dbReference>
<evidence type="ECO:0000256" key="5">
    <source>
        <dbReference type="ARBA" id="ARBA00005988"/>
    </source>
</evidence>
<keyword evidence="12" id="KW-0482">Metalloprotease</keyword>
<dbReference type="GO" id="GO:0006508">
    <property type="term" value="P:proteolysis"/>
    <property type="evidence" value="ECO:0007669"/>
    <property type="project" value="UniProtKB-KW"/>
</dbReference>
<organism evidence="22 23">
    <name type="scientific">Astyanax mexicanus</name>
    <name type="common">Blind cave fish</name>
    <name type="synonym">Astyanax fasciatus mexicanus</name>
    <dbReference type="NCBI Taxonomy" id="7994"/>
    <lineage>
        <taxon>Eukaryota</taxon>
        <taxon>Metazoa</taxon>
        <taxon>Chordata</taxon>
        <taxon>Craniata</taxon>
        <taxon>Vertebrata</taxon>
        <taxon>Euteleostomi</taxon>
        <taxon>Actinopterygii</taxon>
        <taxon>Neopterygii</taxon>
        <taxon>Teleostei</taxon>
        <taxon>Ostariophysi</taxon>
        <taxon>Characiformes</taxon>
        <taxon>Characoidei</taxon>
        <taxon>Acestrorhamphidae</taxon>
        <taxon>Acestrorhamphinae</taxon>
        <taxon>Astyanax</taxon>
    </lineage>
</organism>
<dbReference type="InterPro" id="IPR000834">
    <property type="entry name" value="Peptidase_M14"/>
</dbReference>
<keyword evidence="14" id="KW-0966">Cell projection</keyword>
<evidence type="ECO:0000256" key="15">
    <source>
        <dbReference type="ARBA" id="ARBA00029302"/>
    </source>
</evidence>
<dbReference type="GO" id="GO:0005814">
    <property type="term" value="C:centriole"/>
    <property type="evidence" value="ECO:0007669"/>
    <property type="project" value="UniProtKB-SubCell"/>
</dbReference>
<dbReference type="EMBL" id="JAICCE010000002">
    <property type="protein sequence ID" value="KAG9280942.1"/>
    <property type="molecule type" value="Genomic_DNA"/>
</dbReference>
<sequence>MQKTIDDPYESLILQHLKHYGLFAGQRSSSQRKVSVGRTWDGTHNSLATDGIHSPSNSTDLEEEESEAHQGQFSFNAEKYLRTKQLLIDFQGGRPIPRLKEPLDLFTIPSTSSPFQGVRWPVECKVICDKIRHIEWDPPEPEPFYQQTGFERTPMPAGKERGNTVYCIDSGKNQHFHFKIPSAEAPYFTRSRVGGGREPKRNSASCTNNQETSSLSFESRFESGNLQKAVQVGLYDYELTLRHDMYTTKHTQWFYFRVRNMKAGVTYRFTIINLMKSSSLYEAGMRPLLYSELAAWLKGEGWCRDGSNIRYYRNLCENEGTALYSLTWTMQFPYENDTCYLAHCYPYTYSDLQHYLRGVISDSVRAAYCKVRVLCRSLAGNAVYVLTITAPGATWKERRNKQAVVVTARVHPGETNGSWMMQGFLDFLLGDSLDARLLRETFVFKVVPMLNPDGVVVGNYRCSLAGCDLNRNYRTLLRDSFPCVWYTRNMVKKLVAEREVVLYCDFHGHSRKNNVFMYGCNDHKDASLQLQERIFPLMMSKNAQDKFSFRSCKFRMQRSKEGTGRIVMWRLGIRNSYTMESTFGGSTLGSRKGTHFSMGDLKSMGYHFCDTLLDFCDPDQTKAEHCLAELEALLRQQIRQKLGRDVDSLEGLFDVDLESSTSGSNSTESDGLPAHLINCADQNVKVKKKHLRSRKERNRLRQQQEQSAVSKILHKNIKNTDHLPSNEGMLKVRIQEKTGKDTMEKSQKTQLVVRVNQSGRSWVPHPTTRIGIVGPATFWEQKPDKSPYLEAVSAACLHGGGLTDPCRRPATDETGRKMCPYALRQSQRQKQRQPLSITTIRHSFSSVPIQQYSLLFDSGFRAQDGIRGRCSVSNISLRRAVLNDQRQFRVIQEFVPARGLEPCTSADLYPTRTDNQQKLAQESISFKYFAPEIQDTIGSLKTIRKRNTLAPVIVPDSMQSNEAEQLSKQEKNDVSFLPNLRRINKRPSGDQAGLGGLRLGKLPEGSARQSAPWGDAALPGPAE</sequence>
<dbReference type="PROSITE" id="PS52035">
    <property type="entry name" value="PEPTIDASE_M14"/>
    <property type="match status" value="1"/>
</dbReference>
<keyword evidence="6" id="KW-0963">Cytoplasm</keyword>